<gene>
    <name evidence="7" type="ORF">ADUPG1_012505</name>
</gene>
<dbReference type="PANTHER" id="PTHR22780">
    <property type="entry name" value="ADAPTIN, ALPHA/GAMMA/EPSILON"/>
    <property type="match status" value="1"/>
</dbReference>
<feature type="region of interest" description="Disordered" evidence="5">
    <location>
        <begin position="515"/>
        <end position="538"/>
    </location>
</feature>
<dbReference type="InterPro" id="IPR011989">
    <property type="entry name" value="ARM-like"/>
</dbReference>
<comment type="subcellular location">
    <subcellularLocation>
        <location evidence="1">Endomembrane system</location>
    </subcellularLocation>
</comment>
<evidence type="ECO:0000256" key="1">
    <source>
        <dbReference type="ARBA" id="ARBA00004308"/>
    </source>
</evidence>
<dbReference type="InterPro" id="IPR016024">
    <property type="entry name" value="ARM-type_fold"/>
</dbReference>
<keyword evidence="2" id="KW-0813">Transport</keyword>
<accession>A0ABQ5JZP4</accession>
<feature type="domain" description="Clathrin/coatomer adaptor adaptin-like N-terminal" evidence="6">
    <location>
        <begin position="29"/>
        <end position="477"/>
    </location>
</feature>
<evidence type="ECO:0000313" key="8">
    <source>
        <dbReference type="Proteomes" id="UP001057375"/>
    </source>
</evidence>
<dbReference type="Pfam" id="PF01602">
    <property type="entry name" value="Adaptin_N"/>
    <property type="match status" value="1"/>
</dbReference>
<evidence type="ECO:0000256" key="2">
    <source>
        <dbReference type="ARBA" id="ARBA00022448"/>
    </source>
</evidence>
<evidence type="ECO:0000259" key="6">
    <source>
        <dbReference type="Pfam" id="PF01602"/>
    </source>
</evidence>
<feature type="compositionally biased region" description="Acidic residues" evidence="5">
    <location>
        <begin position="704"/>
        <end position="725"/>
    </location>
</feature>
<feature type="compositionally biased region" description="Basic and acidic residues" evidence="5">
    <location>
        <begin position="528"/>
        <end position="538"/>
    </location>
</feature>
<proteinExistence type="predicted"/>
<keyword evidence="4" id="KW-0472">Membrane</keyword>
<feature type="region of interest" description="Disordered" evidence="5">
    <location>
        <begin position="700"/>
        <end position="725"/>
    </location>
</feature>
<keyword evidence="8" id="KW-1185">Reference proteome</keyword>
<evidence type="ECO:0000313" key="7">
    <source>
        <dbReference type="EMBL" id="GKT23694.1"/>
    </source>
</evidence>
<dbReference type="Proteomes" id="UP001057375">
    <property type="component" value="Unassembled WGS sequence"/>
</dbReference>
<reference evidence="7" key="1">
    <citation type="submission" date="2022-03" db="EMBL/GenBank/DDBJ databases">
        <title>Draft genome sequence of Aduncisulcus paluster, a free-living microaerophilic Fornicata.</title>
        <authorList>
            <person name="Yuyama I."/>
            <person name="Kume K."/>
            <person name="Tamura T."/>
            <person name="Inagaki Y."/>
            <person name="Hashimoto T."/>
        </authorList>
    </citation>
    <scope>NUCLEOTIDE SEQUENCE</scope>
    <source>
        <strain evidence="7">NY0171</strain>
    </source>
</reference>
<comment type="caution">
    <text evidence="7">The sequence shown here is derived from an EMBL/GenBank/DDBJ whole genome shotgun (WGS) entry which is preliminary data.</text>
</comment>
<sequence>MFGSSSIRGLRNYIAEIRGAQSHEHEVARVNLELSKIRKKFHDSSKKLDSYNKRKYVLKLMYTFVLGYDVDFGIVEAASLMSSSSRLEKLPGYLYSGLLLEEGSEYTRLITNSLLLDLEGDVYRRSLALSFIANSAGTELAESVVPAVKDILLKAKVPTLIRKKAAMALMRLYDKYPEIVPIEDIAEDICKLVEVRNVGLLTAVYALIVRMAKDRPDLFEECVNRAIILIEKITIKQEVSGEHMYHGKPCPWLFIRICRLLRLLTPPLPGSDQHKTLCNVINHVSAGIERLQTASKSQFNTRNISYAMFFECVRLATHIQYELADPEKEHIDIATRYHKIVSVLNFSIHTHANACYIMLDCLVELSTVKELRSHLQKFIPSVTTLMESSPDVSVRKKAVDLLFHLTEIDMIPHTVERLTHYLGSKAGTGSLLMCDDVVVRAVVLCERATVKLGLVWYAVSVGRLLALSHGRAASHVWERAVSVLSVMKQWKHERRVVGELMRLYWLTRGVVRSDGASEETEEEGEKEEGEKEEPVSRKKQMEAVLGDIEYIFDGTDGAIIRKSDRGLFFNGGVDLYPLLAYLIGETISHSEEEEEVAACVRLIVDMLKIIPAKYKPVVVTCLGKLCCCCSINGFNASLMSCLKQLKQLSVCDDAEICQRCVEWAMLAKKRGVGDVCDRVPVYIKKGSQLEARLKEKARKRVEKEEIEEGIKEDDIEEEEEEKDSLDELDAMLSIGDQQRKKDEFDIDDLLAEML</sequence>
<evidence type="ECO:0000256" key="3">
    <source>
        <dbReference type="ARBA" id="ARBA00022927"/>
    </source>
</evidence>
<protein>
    <recommendedName>
        <fullName evidence="6">Clathrin/coatomer adaptor adaptin-like N-terminal domain-containing protein</fullName>
    </recommendedName>
</protein>
<keyword evidence="3" id="KW-0653">Protein transport</keyword>
<dbReference type="InterPro" id="IPR002553">
    <property type="entry name" value="Clathrin/coatomer_adapt-like_N"/>
</dbReference>
<dbReference type="SUPFAM" id="SSF48371">
    <property type="entry name" value="ARM repeat"/>
    <property type="match status" value="1"/>
</dbReference>
<dbReference type="InterPro" id="IPR050840">
    <property type="entry name" value="Adaptor_Complx_Large_Subunit"/>
</dbReference>
<organism evidence="7 8">
    <name type="scientific">Aduncisulcus paluster</name>
    <dbReference type="NCBI Taxonomy" id="2918883"/>
    <lineage>
        <taxon>Eukaryota</taxon>
        <taxon>Metamonada</taxon>
        <taxon>Carpediemonas-like organisms</taxon>
        <taxon>Aduncisulcus</taxon>
    </lineage>
</organism>
<dbReference type="EMBL" id="BQXS01012480">
    <property type="protein sequence ID" value="GKT23694.1"/>
    <property type="molecule type" value="Genomic_DNA"/>
</dbReference>
<name>A0ABQ5JZP4_9EUKA</name>
<evidence type="ECO:0000256" key="5">
    <source>
        <dbReference type="SAM" id="MobiDB-lite"/>
    </source>
</evidence>
<evidence type="ECO:0000256" key="4">
    <source>
        <dbReference type="ARBA" id="ARBA00023136"/>
    </source>
</evidence>
<dbReference type="Gene3D" id="1.25.10.10">
    <property type="entry name" value="Leucine-rich Repeat Variant"/>
    <property type="match status" value="1"/>
</dbReference>
<feature type="compositionally biased region" description="Acidic residues" evidence="5">
    <location>
        <begin position="516"/>
        <end position="527"/>
    </location>
</feature>